<sequence length="129" mass="14242">MSSFDRHYGFTQRTEEDYLHRLANGDGPTPERWWLAMAGDQAVALCIQDDSRAEFSTAWVRTLGVVSTHRGQGIARWLLLSACADAADRGMSEIGLTVDTENVTGATRLYESVGMRAHLAIALWEKPAS</sequence>
<organism evidence="2">
    <name type="scientific">freshwater metagenome</name>
    <dbReference type="NCBI Taxonomy" id="449393"/>
    <lineage>
        <taxon>unclassified sequences</taxon>
        <taxon>metagenomes</taxon>
        <taxon>ecological metagenomes</taxon>
    </lineage>
</organism>
<dbReference type="Gene3D" id="3.40.630.30">
    <property type="match status" value="1"/>
</dbReference>
<dbReference type="Pfam" id="PF00583">
    <property type="entry name" value="Acetyltransf_1"/>
    <property type="match status" value="1"/>
</dbReference>
<dbReference type="PROSITE" id="PS51186">
    <property type="entry name" value="GNAT"/>
    <property type="match status" value="1"/>
</dbReference>
<accession>A0A6J7I6B3</accession>
<feature type="domain" description="N-acetyltransferase" evidence="1">
    <location>
        <begin position="1"/>
        <end position="129"/>
    </location>
</feature>
<dbReference type="GO" id="GO:0016747">
    <property type="term" value="F:acyltransferase activity, transferring groups other than amino-acyl groups"/>
    <property type="evidence" value="ECO:0007669"/>
    <property type="project" value="InterPro"/>
</dbReference>
<protein>
    <submittedName>
        <fullName evidence="2">Unannotated protein</fullName>
    </submittedName>
</protein>
<dbReference type="EMBL" id="CAFBMR010000099">
    <property type="protein sequence ID" value="CAB4926241.1"/>
    <property type="molecule type" value="Genomic_DNA"/>
</dbReference>
<reference evidence="2" key="1">
    <citation type="submission" date="2020-05" db="EMBL/GenBank/DDBJ databases">
        <authorList>
            <person name="Chiriac C."/>
            <person name="Salcher M."/>
            <person name="Ghai R."/>
            <person name="Kavagutti S V."/>
        </authorList>
    </citation>
    <scope>NUCLEOTIDE SEQUENCE</scope>
</reference>
<dbReference type="CDD" id="cd04301">
    <property type="entry name" value="NAT_SF"/>
    <property type="match status" value="1"/>
</dbReference>
<name>A0A6J7I6B3_9ZZZZ</name>
<evidence type="ECO:0000259" key="1">
    <source>
        <dbReference type="PROSITE" id="PS51186"/>
    </source>
</evidence>
<dbReference type="AlphaFoldDB" id="A0A6J7I6B3"/>
<gene>
    <name evidence="2" type="ORF">UFOPK3610_01696</name>
</gene>
<dbReference type="SUPFAM" id="SSF55729">
    <property type="entry name" value="Acyl-CoA N-acyltransferases (Nat)"/>
    <property type="match status" value="1"/>
</dbReference>
<evidence type="ECO:0000313" key="2">
    <source>
        <dbReference type="EMBL" id="CAB4926241.1"/>
    </source>
</evidence>
<dbReference type="InterPro" id="IPR000182">
    <property type="entry name" value="GNAT_dom"/>
</dbReference>
<proteinExistence type="predicted"/>
<dbReference type="InterPro" id="IPR016181">
    <property type="entry name" value="Acyl_CoA_acyltransferase"/>
</dbReference>